<dbReference type="EMBL" id="DAKRPA010000196">
    <property type="protein sequence ID" value="DAZ95637.1"/>
    <property type="molecule type" value="Genomic_DNA"/>
</dbReference>
<reference evidence="4" key="2">
    <citation type="journal article" date="2023" name="Microbiol Resour">
        <title>Decontamination and Annotation of the Draft Genome Sequence of the Oomycete Lagenidium giganteum ARSEF 373.</title>
        <authorList>
            <person name="Morgan W.R."/>
            <person name="Tartar A."/>
        </authorList>
    </citation>
    <scope>NUCLEOTIDE SEQUENCE</scope>
    <source>
        <strain evidence="4">ARSEF 373</strain>
    </source>
</reference>
<feature type="repeat" description="ANK" evidence="3">
    <location>
        <begin position="81"/>
        <end position="113"/>
    </location>
</feature>
<reference evidence="4" key="1">
    <citation type="submission" date="2022-11" db="EMBL/GenBank/DDBJ databases">
        <authorList>
            <person name="Morgan W.R."/>
            <person name="Tartar A."/>
        </authorList>
    </citation>
    <scope>NUCLEOTIDE SEQUENCE</scope>
    <source>
        <strain evidence="4">ARSEF 373</strain>
    </source>
</reference>
<dbReference type="PRINTS" id="PR01415">
    <property type="entry name" value="ANKYRIN"/>
</dbReference>
<evidence type="ECO:0000313" key="4">
    <source>
        <dbReference type="EMBL" id="DAZ95637.1"/>
    </source>
</evidence>
<dbReference type="Gene3D" id="1.25.40.20">
    <property type="entry name" value="Ankyrin repeat-containing domain"/>
    <property type="match status" value="2"/>
</dbReference>
<evidence type="ECO:0008006" key="6">
    <source>
        <dbReference type="Google" id="ProtNLM"/>
    </source>
</evidence>
<dbReference type="SMART" id="SM00248">
    <property type="entry name" value="ANK"/>
    <property type="match status" value="5"/>
</dbReference>
<dbReference type="InterPro" id="IPR002110">
    <property type="entry name" value="Ankyrin_rpt"/>
</dbReference>
<dbReference type="PROSITE" id="PS50088">
    <property type="entry name" value="ANK_REPEAT"/>
    <property type="match status" value="4"/>
</dbReference>
<feature type="repeat" description="ANK" evidence="3">
    <location>
        <begin position="48"/>
        <end position="80"/>
    </location>
</feature>
<protein>
    <recommendedName>
        <fullName evidence="6">Ankyrin</fullName>
    </recommendedName>
</protein>
<evidence type="ECO:0000313" key="5">
    <source>
        <dbReference type="Proteomes" id="UP001146120"/>
    </source>
</evidence>
<dbReference type="SUPFAM" id="SSF48403">
    <property type="entry name" value="Ankyrin repeat"/>
    <property type="match status" value="1"/>
</dbReference>
<dbReference type="Proteomes" id="UP001146120">
    <property type="component" value="Unassembled WGS sequence"/>
</dbReference>
<evidence type="ECO:0000256" key="3">
    <source>
        <dbReference type="PROSITE-ProRule" id="PRU00023"/>
    </source>
</evidence>
<evidence type="ECO:0000256" key="2">
    <source>
        <dbReference type="ARBA" id="ARBA00023043"/>
    </source>
</evidence>
<gene>
    <name evidence="4" type="ORF">N0F65_002266</name>
</gene>
<dbReference type="AlphaFoldDB" id="A0AAV2YR01"/>
<keyword evidence="5" id="KW-1185">Reference proteome</keyword>
<dbReference type="PROSITE" id="PS50297">
    <property type="entry name" value="ANK_REP_REGION"/>
    <property type="match status" value="3"/>
</dbReference>
<dbReference type="GO" id="GO:0085020">
    <property type="term" value="P:protein K6-linked ubiquitination"/>
    <property type="evidence" value="ECO:0007669"/>
    <property type="project" value="TreeGrafter"/>
</dbReference>
<evidence type="ECO:0000256" key="1">
    <source>
        <dbReference type="ARBA" id="ARBA00022737"/>
    </source>
</evidence>
<keyword evidence="1" id="KW-0677">Repeat</keyword>
<feature type="repeat" description="ANK" evidence="3">
    <location>
        <begin position="115"/>
        <end position="147"/>
    </location>
</feature>
<dbReference type="GO" id="GO:0004842">
    <property type="term" value="F:ubiquitin-protein transferase activity"/>
    <property type="evidence" value="ECO:0007669"/>
    <property type="project" value="TreeGrafter"/>
</dbReference>
<organism evidence="4 5">
    <name type="scientific">Lagenidium giganteum</name>
    <dbReference type="NCBI Taxonomy" id="4803"/>
    <lineage>
        <taxon>Eukaryota</taxon>
        <taxon>Sar</taxon>
        <taxon>Stramenopiles</taxon>
        <taxon>Oomycota</taxon>
        <taxon>Peronosporomycetes</taxon>
        <taxon>Pythiales</taxon>
        <taxon>Pythiaceae</taxon>
    </lineage>
</organism>
<dbReference type="PANTHER" id="PTHR24171:SF8">
    <property type="entry name" value="BRCA1-ASSOCIATED RING DOMAIN PROTEIN 1"/>
    <property type="match status" value="1"/>
</dbReference>
<feature type="repeat" description="ANK" evidence="3">
    <location>
        <begin position="15"/>
        <end position="47"/>
    </location>
</feature>
<accession>A0AAV2YR01</accession>
<sequence>MLARGTSPNGAVLWNRTTALHLASRAGYADVVMLLIEHGADPNVIDHLHLTPLLGAISNGHEEVVRMLLGAGADVNYRSPAGVSAVHTAVASRSLPILRVLIEHSAIVNTANPLSGATPLHIAAENGSFELCELLLEFGSNVHERNARGLDAFMLATLRGHMAVADLCRRHMCRGPSFPRGLDDYELSPPSRLSDLASAAAEGQHVEIIATDGHSYAIL</sequence>
<dbReference type="PANTHER" id="PTHR24171">
    <property type="entry name" value="ANKYRIN REPEAT DOMAIN-CONTAINING PROTEIN 39-RELATED"/>
    <property type="match status" value="1"/>
</dbReference>
<comment type="caution">
    <text evidence="4">The sequence shown here is derived from an EMBL/GenBank/DDBJ whole genome shotgun (WGS) entry which is preliminary data.</text>
</comment>
<dbReference type="Pfam" id="PF12796">
    <property type="entry name" value="Ank_2"/>
    <property type="match status" value="2"/>
</dbReference>
<name>A0AAV2YR01_9STRA</name>
<keyword evidence="2 3" id="KW-0040">ANK repeat</keyword>
<dbReference type="InterPro" id="IPR036770">
    <property type="entry name" value="Ankyrin_rpt-contain_sf"/>
</dbReference>
<proteinExistence type="predicted"/>